<evidence type="ECO:0000313" key="8">
    <source>
        <dbReference type="EMBL" id="OUS39340.1"/>
    </source>
</evidence>
<dbReference type="SMART" id="SM00304">
    <property type="entry name" value="HAMP"/>
    <property type="match status" value="1"/>
</dbReference>
<comment type="subcellular location">
    <subcellularLocation>
        <location evidence="1">Membrane</location>
    </subcellularLocation>
</comment>
<keyword evidence="5" id="KW-1133">Transmembrane helix</keyword>
<dbReference type="Gene3D" id="1.10.287.950">
    <property type="entry name" value="Methyl-accepting chemotaxis protein"/>
    <property type="match status" value="1"/>
</dbReference>
<reference evidence="9" key="1">
    <citation type="journal article" date="2017" name="Proc. Natl. Acad. Sci. U.S.A.">
        <title>Simulation of Deepwater Horizon oil plume reveals substrate specialization within a complex community of hydrocarbon degraders.</title>
        <authorList>
            <person name="Hu P."/>
            <person name="Dubinsky E.A."/>
            <person name="Probst A.J."/>
            <person name="Wang J."/>
            <person name="Sieber C.M.K."/>
            <person name="Tom L.M."/>
            <person name="Gardinali P."/>
            <person name="Banfield J.F."/>
            <person name="Atlas R.M."/>
            <person name="Andersen G.L."/>
        </authorList>
    </citation>
    <scope>NUCLEOTIDE SEQUENCE [LARGE SCALE GENOMIC DNA]</scope>
</reference>
<feature type="domain" description="HAMP" evidence="7">
    <location>
        <begin position="355"/>
        <end position="395"/>
    </location>
</feature>
<dbReference type="GO" id="GO:0007165">
    <property type="term" value="P:signal transduction"/>
    <property type="evidence" value="ECO:0007669"/>
    <property type="project" value="UniProtKB-KW"/>
</dbReference>
<comment type="caution">
    <text evidence="8">The sequence shown here is derived from an EMBL/GenBank/DDBJ whole genome shotgun (WGS) entry which is preliminary data.</text>
</comment>
<keyword evidence="2 4" id="KW-0807">Transducer</keyword>
<feature type="non-terminal residue" evidence="8">
    <location>
        <position position="649"/>
    </location>
</feature>
<dbReference type="PROSITE" id="PS50111">
    <property type="entry name" value="CHEMOTAXIS_TRANSDUC_2"/>
    <property type="match status" value="1"/>
</dbReference>
<evidence type="ECO:0000313" key="9">
    <source>
        <dbReference type="Proteomes" id="UP000227088"/>
    </source>
</evidence>
<evidence type="ECO:0000259" key="6">
    <source>
        <dbReference type="PROSITE" id="PS50111"/>
    </source>
</evidence>
<feature type="transmembrane region" description="Helical" evidence="5">
    <location>
        <begin position="21"/>
        <end position="42"/>
    </location>
</feature>
<evidence type="ECO:0008006" key="10">
    <source>
        <dbReference type="Google" id="ProtNLM"/>
    </source>
</evidence>
<sequence length="649" mass="70955">MLKTILWPAIRLMGRLSYAAKFGLISFLFMVPLVFLSGQVFYASYQSLKKTESELIAVHNIQKVMNVVYALEDYRNNATPAVFKPNAELNAQVLQYRSAVDKQLKRTIAEIDSEELKEQLALFENNNFDKLSIDGDARMPTLPDQFIFYQKVIDQLYLVLNQYAQSTGLALDSDPEIQQLLIISLTNSPAIRDAAGLGYAASIFALIEKYLVSITYDLLNEVFDAMSAAEPDIELLTSSLEAMGLDAIAEQAKISGAGMLDIQTILDEEVIVATSVTMEWADFAVTAQPKIQALRNLDSKVLPLIAKKLQTRLDDQNSHMLFTASVLLTVMLIIIYLYSAFFLSVQYSIARFFSAAQKIAQGDLTQVITFDGKDEMGQLRDAFNEMTSEVRGILSVVKDTAENVGEKVSAVETIANSSRQAVTTQMAQTEEVANTISDMSERAITVVTMAGEAEEAALSGGERSQQAGQVVEHVITDVQQLSEEMSNSMEAVNRLAENSTNISSILGTIKGIAEQTNLLALNAAIEAARAGEQGRGFAVVADEVRTLASRTQGSAAEIEGLIKEVQQNIQRAVDTMEINRTMVDKTVDSSGQVSEALESIQGSMQEIQSKTLEIVSTASNQQEAAKALDNNLSVIREHGEEAVQNVEGT</sequence>
<dbReference type="PROSITE" id="PS50885">
    <property type="entry name" value="HAMP"/>
    <property type="match status" value="1"/>
</dbReference>
<dbReference type="Pfam" id="PF00672">
    <property type="entry name" value="HAMP"/>
    <property type="match status" value="1"/>
</dbReference>
<comment type="similarity">
    <text evidence="3">Belongs to the methyl-accepting chemotaxis (MCP) protein family.</text>
</comment>
<organism evidence="8 9">
    <name type="scientific">Oleispira antarctica</name>
    <dbReference type="NCBI Taxonomy" id="188908"/>
    <lineage>
        <taxon>Bacteria</taxon>
        <taxon>Pseudomonadati</taxon>
        <taxon>Pseudomonadota</taxon>
        <taxon>Gammaproteobacteria</taxon>
        <taxon>Oceanospirillales</taxon>
        <taxon>Oceanospirillaceae</taxon>
        <taxon>Oleispira</taxon>
    </lineage>
</organism>
<protein>
    <recommendedName>
        <fullName evidence="10">Methyl-accepting chemotaxis protein</fullName>
    </recommendedName>
</protein>
<dbReference type="Pfam" id="PF00015">
    <property type="entry name" value="MCPsignal"/>
    <property type="match status" value="1"/>
</dbReference>
<dbReference type="Proteomes" id="UP000227088">
    <property type="component" value="Unassembled WGS sequence"/>
</dbReference>
<dbReference type="AlphaFoldDB" id="A0A1Y5HQL8"/>
<feature type="transmembrane region" description="Helical" evidence="5">
    <location>
        <begin position="320"/>
        <end position="343"/>
    </location>
</feature>
<dbReference type="PANTHER" id="PTHR32089:SF120">
    <property type="entry name" value="METHYL-ACCEPTING CHEMOTAXIS PROTEIN TLPQ"/>
    <property type="match status" value="1"/>
</dbReference>
<evidence type="ECO:0000256" key="3">
    <source>
        <dbReference type="ARBA" id="ARBA00029447"/>
    </source>
</evidence>
<gene>
    <name evidence="8" type="ORF">A9R00_09815</name>
</gene>
<dbReference type="PANTHER" id="PTHR32089">
    <property type="entry name" value="METHYL-ACCEPTING CHEMOTAXIS PROTEIN MCPB"/>
    <property type="match status" value="1"/>
</dbReference>
<dbReference type="SMART" id="SM00283">
    <property type="entry name" value="MA"/>
    <property type="match status" value="1"/>
</dbReference>
<evidence type="ECO:0000256" key="4">
    <source>
        <dbReference type="PROSITE-ProRule" id="PRU00284"/>
    </source>
</evidence>
<feature type="domain" description="Methyl-accepting transducer" evidence="6">
    <location>
        <begin position="400"/>
        <end position="636"/>
    </location>
</feature>
<evidence type="ECO:0000256" key="2">
    <source>
        <dbReference type="ARBA" id="ARBA00023224"/>
    </source>
</evidence>
<dbReference type="InterPro" id="IPR004089">
    <property type="entry name" value="MCPsignal_dom"/>
</dbReference>
<proteinExistence type="inferred from homology"/>
<dbReference type="GO" id="GO:0006935">
    <property type="term" value="P:chemotaxis"/>
    <property type="evidence" value="ECO:0007669"/>
    <property type="project" value="UniProtKB-ARBA"/>
</dbReference>
<name>A0A1Y5HQL8_OLEAN</name>
<dbReference type="CDD" id="cd11386">
    <property type="entry name" value="MCP_signal"/>
    <property type="match status" value="1"/>
</dbReference>
<accession>A0A1Y5HQL8</accession>
<dbReference type="FunFam" id="1.10.287.950:FF:000001">
    <property type="entry name" value="Methyl-accepting chemotaxis sensory transducer"/>
    <property type="match status" value="1"/>
</dbReference>
<evidence type="ECO:0000256" key="5">
    <source>
        <dbReference type="SAM" id="Phobius"/>
    </source>
</evidence>
<evidence type="ECO:0000256" key="1">
    <source>
        <dbReference type="ARBA" id="ARBA00004370"/>
    </source>
</evidence>
<dbReference type="CDD" id="cd06225">
    <property type="entry name" value="HAMP"/>
    <property type="match status" value="1"/>
</dbReference>
<evidence type="ECO:0000259" key="7">
    <source>
        <dbReference type="PROSITE" id="PS50885"/>
    </source>
</evidence>
<dbReference type="InterPro" id="IPR003660">
    <property type="entry name" value="HAMP_dom"/>
</dbReference>
<dbReference type="EMBL" id="MABE01000568">
    <property type="protein sequence ID" value="OUS39340.1"/>
    <property type="molecule type" value="Genomic_DNA"/>
</dbReference>
<keyword evidence="5" id="KW-0812">Transmembrane</keyword>
<dbReference type="SUPFAM" id="SSF58104">
    <property type="entry name" value="Methyl-accepting chemotaxis protein (MCP) signaling domain"/>
    <property type="match status" value="1"/>
</dbReference>
<keyword evidence="5" id="KW-0472">Membrane</keyword>
<dbReference type="GO" id="GO:0016020">
    <property type="term" value="C:membrane"/>
    <property type="evidence" value="ECO:0007669"/>
    <property type="project" value="UniProtKB-SubCell"/>
</dbReference>